<dbReference type="GO" id="GO:0030942">
    <property type="term" value="F:endoplasmic reticulum signal peptide binding"/>
    <property type="evidence" value="ECO:0007669"/>
    <property type="project" value="InterPro"/>
</dbReference>
<dbReference type="FunFam" id="1.10.3450.40:FF:000001">
    <property type="entry name" value="Signal recognition particle subunit SRP68"/>
    <property type="match status" value="1"/>
</dbReference>
<protein>
    <recommendedName>
        <fullName evidence="11 12">Signal recognition particle subunit SRP68</fullName>
        <shortName evidence="12">SRP68</shortName>
    </recommendedName>
</protein>
<dbReference type="GO" id="GO:0005047">
    <property type="term" value="F:signal recognition particle binding"/>
    <property type="evidence" value="ECO:0007669"/>
    <property type="project" value="InterPro"/>
</dbReference>
<feature type="region of interest" description="Disordered" evidence="13">
    <location>
        <begin position="1"/>
        <end position="37"/>
    </location>
</feature>
<evidence type="ECO:0000256" key="12">
    <source>
        <dbReference type="PIRNR" id="PIRNR038995"/>
    </source>
</evidence>
<evidence type="ECO:0000256" key="1">
    <source>
        <dbReference type="ARBA" id="ARBA00004240"/>
    </source>
</evidence>
<evidence type="ECO:0000313" key="15">
    <source>
        <dbReference type="Proteomes" id="UP001367676"/>
    </source>
</evidence>
<sequence length="601" mass="68310">MPIEDVEMTDASKRADDVDVEMAEPAKSKKKTKPAGNNDPIYTVRILKLVKDLQQQHGLRHSDYQRYRGYCSRKVRRLRKTLGLPPSDRHNFKKKTVIDDLHINDKSITIPLMLTERAWSYAMQLRLEANTEPRKKYHLISRLRKATKYALLLQQLCENAKFDSRTKLEAEGYVAWIHGTLHFELQLWSSAIEYFKKAQMIYEKLATAVNEEDASMYRHKSEEITPSLRYCAYNLGEATATELLQLRSQAHGELLKNLDILVAETVKHNTNAMNEVKWRNRSFAVKSEKVRSFLLADRDLEKSFIGSVADNVGLLEQHLMDCKDAIALAKEESRIEGGKGGDATSSTQLLPQYLSYIRLSRTIQRNLLMIEVAKKDAEGSWTADELKTLDAGLVQRTKAQDSTRMYEIIIQNLMEMEQLPIAEYDLQFAAEVQSKIKAYQAIRCYSIAENLSSVGRWADAVKLYERAVQLAEAALKVDLEPTLVEELRALVTKIESCRMIMRAKSMIQSAPAAESAAKKEPLVNRLDEYFEDPSLVTGEPRIAEIPPPMVPIPCKPLFFDLALNMATFPPLEEKMARKKGAANPAGIKGFVKGLWGWNNPK</sequence>
<name>A0AAN9TSQ4_9HEMI</name>
<keyword evidence="8 12" id="KW-0733">Signal recognition particle</keyword>
<dbReference type="Pfam" id="PF16969">
    <property type="entry name" value="SRP68"/>
    <property type="match status" value="1"/>
</dbReference>
<dbReference type="AlphaFoldDB" id="A0AAN9TSQ4"/>
<accession>A0AAN9TSQ4</accession>
<dbReference type="GO" id="GO:0006614">
    <property type="term" value="P:SRP-dependent cotranslational protein targeting to membrane"/>
    <property type="evidence" value="ECO:0007669"/>
    <property type="project" value="InterPro"/>
</dbReference>
<evidence type="ECO:0000256" key="5">
    <source>
        <dbReference type="ARBA" id="ARBA00022490"/>
    </source>
</evidence>
<dbReference type="GO" id="GO:0008312">
    <property type="term" value="F:7S RNA binding"/>
    <property type="evidence" value="ECO:0007669"/>
    <property type="project" value="InterPro"/>
</dbReference>
<organism evidence="14 15">
    <name type="scientific">Parthenolecanium corni</name>
    <dbReference type="NCBI Taxonomy" id="536013"/>
    <lineage>
        <taxon>Eukaryota</taxon>
        <taxon>Metazoa</taxon>
        <taxon>Ecdysozoa</taxon>
        <taxon>Arthropoda</taxon>
        <taxon>Hexapoda</taxon>
        <taxon>Insecta</taxon>
        <taxon>Pterygota</taxon>
        <taxon>Neoptera</taxon>
        <taxon>Paraneoptera</taxon>
        <taxon>Hemiptera</taxon>
        <taxon>Sternorrhyncha</taxon>
        <taxon>Coccoidea</taxon>
        <taxon>Coccidae</taxon>
        <taxon>Parthenolecanium</taxon>
    </lineage>
</organism>
<keyword evidence="9" id="KW-0539">Nucleus</keyword>
<evidence type="ECO:0000256" key="8">
    <source>
        <dbReference type="ARBA" id="ARBA00023135"/>
    </source>
</evidence>
<dbReference type="PIRSF" id="PIRSF038995">
    <property type="entry name" value="SRP68"/>
    <property type="match status" value="1"/>
</dbReference>
<keyword evidence="7 12" id="KW-0694">RNA-binding</keyword>
<keyword evidence="15" id="KW-1185">Reference proteome</keyword>
<evidence type="ECO:0000256" key="2">
    <source>
        <dbReference type="ARBA" id="ARBA00004496"/>
    </source>
</evidence>
<dbReference type="EMBL" id="JBBCAQ010000006">
    <property type="protein sequence ID" value="KAK7603536.1"/>
    <property type="molecule type" value="Genomic_DNA"/>
</dbReference>
<comment type="similarity">
    <text evidence="4 12">Belongs to the SRP68 family.</text>
</comment>
<evidence type="ECO:0000256" key="7">
    <source>
        <dbReference type="ARBA" id="ARBA00022884"/>
    </source>
</evidence>
<dbReference type="GO" id="GO:0005730">
    <property type="term" value="C:nucleolus"/>
    <property type="evidence" value="ECO:0007669"/>
    <property type="project" value="UniProtKB-SubCell"/>
</dbReference>
<evidence type="ECO:0000256" key="11">
    <source>
        <dbReference type="ARBA" id="ARBA00029498"/>
    </source>
</evidence>
<dbReference type="Proteomes" id="UP001367676">
    <property type="component" value="Unassembled WGS sequence"/>
</dbReference>
<evidence type="ECO:0000256" key="13">
    <source>
        <dbReference type="SAM" id="MobiDB-lite"/>
    </source>
</evidence>
<dbReference type="CDD" id="cd15481">
    <property type="entry name" value="SRP68-RBD"/>
    <property type="match status" value="1"/>
</dbReference>
<dbReference type="PANTHER" id="PTHR12860:SF0">
    <property type="entry name" value="SIGNAL RECOGNITION PARTICLE SUBUNIT SRP68"/>
    <property type="match status" value="1"/>
</dbReference>
<keyword evidence="5 12" id="KW-0963">Cytoplasm</keyword>
<comment type="function">
    <text evidence="12">Component of the signal recognition particle (SRP) complex, a ribonucleoprotein complex that mediates the cotranslational targeting of secretory and membrane proteins to the endoplasmic reticulum (ER). The SRP complex interacts with the signal sequence in nascent secretory and membrane proteins and directs them to the membrane of the ER.</text>
</comment>
<gene>
    <name evidence="14" type="ORF">V9T40_003535</name>
</gene>
<evidence type="ECO:0000256" key="6">
    <source>
        <dbReference type="ARBA" id="ARBA00022824"/>
    </source>
</evidence>
<dbReference type="InterPro" id="IPR026258">
    <property type="entry name" value="SRP68"/>
</dbReference>
<dbReference type="Gene3D" id="1.10.3450.40">
    <property type="entry name" value="Signal recognition particle, SRP68 subunit, RNA-binding domain"/>
    <property type="match status" value="1"/>
</dbReference>
<keyword evidence="10 12" id="KW-0687">Ribonucleoprotein</keyword>
<evidence type="ECO:0000313" key="14">
    <source>
        <dbReference type="EMBL" id="KAK7603536.1"/>
    </source>
</evidence>
<dbReference type="InterPro" id="IPR038253">
    <property type="entry name" value="SRP68_N_sf"/>
</dbReference>
<comment type="subcellular location">
    <subcellularLocation>
        <location evidence="2 12">Cytoplasm</location>
    </subcellularLocation>
    <subcellularLocation>
        <location evidence="1">Endoplasmic reticulum</location>
    </subcellularLocation>
    <subcellularLocation>
        <location evidence="3">Nucleus</location>
        <location evidence="3">Nucleolus</location>
    </subcellularLocation>
</comment>
<reference evidence="14 15" key="1">
    <citation type="submission" date="2024-03" db="EMBL/GenBank/DDBJ databases">
        <title>Adaptation during the transition from Ophiocordyceps entomopathogen to insect associate is accompanied by gene loss and intensified selection.</title>
        <authorList>
            <person name="Ward C.M."/>
            <person name="Onetto C.A."/>
            <person name="Borneman A.R."/>
        </authorList>
    </citation>
    <scope>NUCLEOTIDE SEQUENCE [LARGE SCALE GENOMIC DNA]</scope>
    <source>
        <strain evidence="14">AWRI1</strain>
        <tissue evidence="14">Single Adult Female</tissue>
    </source>
</reference>
<evidence type="ECO:0000256" key="4">
    <source>
        <dbReference type="ARBA" id="ARBA00009352"/>
    </source>
</evidence>
<dbReference type="InterPro" id="IPR034652">
    <property type="entry name" value="SRP68-RBD"/>
</dbReference>
<keyword evidence="6" id="KW-0256">Endoplasmic reticulum</keyword>
<evidence type="ECO:0000256" key="3">
    <source>
        <dbReference type="ARBA" id="ARBA00004604"/>
    </source>
</evidence>
<proteinExistence type="inferred from homology"/>
<evidence type="ECO:0000256" key="10">
    <source>
        <dbReference type="ARBA" id="ARBA00023274"/>
    </source>
</evidence>
<dbReference type="GO" id="GO:0005786">
    <property type="term" value="C:signal recognition particle, endoplasmic reticulum targeting"/>
    <property type="evidence" value="ECO:0007669"/>
    <property type="project" value="UniProtKB-KW"/>
</dbReference>
<dbReference type="PANTHER" id="PTHR12860">
    <property type="entry name" value="SIGNAL RECOGNITION PARTICLE 68 KDA PROTEIN"/>
    <property type="match status" value="1"/>
</dbReference>
<dbReference type="GO" id="GO:0005829">
    <property type="term" value="C:cytosol"/>
    <property type="evidence" value="ECO:0007669"/>
    <property type="project" value="UniProtKB-ARBA"/>
</dbReference>
<dbReference type="GO" id="GO:0005783">
    <property type="term" value="C:endoplasmic reticulum"/>
    <property type="evidence" value="ECO:0007669"/>
    <property type="project" value="UniProtKB-SubCell"/>
</dbReference>
<evidence type="ECO:0000256" key="9">
    <source>
        <dbReference type="ARBA" id="ARBA00023242"/>
    </source>
</evidence>
<comment type="caution">
    <text evidence="14">The sequence shown here is derived from an EMBL/GenBank/DDBJ whole genome shotgun (WGS) entry which is preliminary data.</text>
</comment>